<evidence type="ECO:0000256" key="2">
    <source>
        <dbReference type="ARBA" id="ARBA00022741"/>
    </source>
</evidence>
<dbReference type="EMBL" id="SRMP02000012">
    <property type="protein sequence ID" value="MFN0291527.1"/>
    <property type="molecule type" value="Genomic_DNA"/>
</dbReference>
<dbReference type="GO" id="GO:0030272">
    <property type="term" value="F:5-formyltetrahydrofolate cyclo-ligase activity"/>
    <property type="evidence" value="ECO:0007669"/>
    <property type="project" value="UniProtKB-EC"/>
</dbReference>
<evidence type="ECO:0000256" key="3">
    <source>
        <dbReference type="ARBA" id="ARBA00022840"/>
    </source>
</evidence>
<organism evidence="5 6">
    <name type="scientific">Pedobacter helvus</name>
    <dbReference type="NCBI Taxonomy" id="2563444"/>
    <lineage>
        <taxon>Bacteria</taxon>
        <taxon>Pseudomonadati</taxon>
        <taxon>Bacteroidota</taxon>
        <taxon>Sphingobacteriia</taxon>
        <taxon>Sphingobacteriales</taxon>
        <taxon>Sphingobacteriaceae</taxon>
        <taxon>Pedobacter</taxon>
    </lineage>
</organism>
<evidence type="ECO:0000313" key="6">
    <source>
        <dbReference type="Proteomes" id="UP001517367"/>
    </source>
</evidence>
<gene>
    <name evidence="5" type="ORF">E5L68_008980</name>
</gene>
<evidence type="ECO:0000256" key="1">
    <source>
        <dbReference type="ARBA" id="ARBA00010638"/>
    </source>
</evidence>
<keyword evidence="5" id="KW-0436">Ligase</keyword>
<keyword evidence="4" id="KW-0460">Magnesium</keyword>
<name>A0ABW9JGK3_9SPHI</name>
<comment type="similarity">
    <text evidence="1 4">Belongs to the 5-formyltetrahydrofolate cyclo-ligase family.</text>
</comment>
<evidence type="ECO:0000313" key="5">
    <source>
        <dbReference type="EMBL" id="MFN0291527.1"/>
    </source>
</evidence>
<dbReference type="Pfam" id="PF01812">
    <property type="entry name" value="5-FTHF_cyc-lig"/>
    <property type="match status" value="1"/>
</dbReference>
<keyword evidence="4" id="KW-0479">Metal-binding</keyword>
<dbReference type="PIRSF" id="PIRSF006806">
    <property type="entry name" value="FTHF_cligase"/>
    <property type="match status" value="1"/>
</dbReference>
<dbReference type="RefSeq" id="WP_138728130.1">
    <property type="nucleotide sequence ID" value="NZ_SRMP02000012.1"/>
</dbReference>
<dbReference type="SUPFAM" id="SSF100950">
    <property type="entry name" value="NagB/RpiA/CoA transferase-like"/>
    <property type="match status" value="1"/>
</dbReference>
<keyword evidence="2 4" id="KW-0547">Nucleotide-binding</keyword>
<dbReference type="NCBIfam" id="TIGR02727">
    <property type="entry name" value="MTHFS_bact"/>
    <property type="match status" value="1"/>
</dbReference>
<dbReference type="EC" id="6.3.3.2" evidence="4"/>
<evidence type="ECO:0000256" key="4">
    <source>
        <dbReference type="RuleBase" id="RU361279"/>
    </source>
</evidence>
<dbReference type="InterPro" id="IPR037171">
    <property type="entry name" value="NagB/RpiA_transferase-like"/>
</dbReference>
<sequence length="189" mass="21988">MANKSTIRKQVLEQRKALTDAEFLTLNQLLLAQFKSFDFSGVNSIHVFLPIVNKREPDTFLMIDWLQETYPHIHLVVSRSNFEDHSMSHHPFVKDDLKESSYHIPEPQTTTIFEGKIDLVLVPLLAFDRRGYRVGYGKGFYDRFLSEIETAKVGVSLFEVLQEEISDVHKDDIRLNFCITPSRIIKFEI</sequence>
<proteinExistence type="inferred from homology"/>
<comment type="catalytic activity">
    <reaction evidence="4">
        <text>(6S)-5-formyl-5,6,7,8-tetrahydrofolate + ATP = (6R)-5,10-methenyltetrahydrofolate + ADP + phosphate</text>
        <dbReference type="Rhea" id="RHEA:10488"/>
        <dbReference type="ChEBI" id="CHEBI:30616"/>
        <dbReference type="ChEBI" id="CHEBI:43474"/>
        <dbReference type="ChEBI" id="CHEBI:57455"/>
        <dbReference type="ChEBI" id="CHEBI:57457"/>
        <dbReference type="ChEBI" id="CHEBI:456216"/>
        <dbReference type="EC" id="6.3.3.2"/>
    </reaction>
</comment>
<comment type="cofactor">
    <cofactor evidence="4">
        <name>Mg(2+)</name>
        <dbReference type="ChEBI" id="CHEBI:18420"/>
    </cofactor>
</comment>
<keyword evidence="3 4" id="KW-0067">ATP-binding</keyword>
<dbReference type="Proteomes" id="UP001517367">
    <property type="component" value="Unassembled WGS sequence"/>
</dbReference>
<reference evidence="5 6" key="1">
    <citation type="submission" date="2024-12" db="EMBL/GenBank/DDBJ databases">
        <authorList>
            <person name="Hu S."/>
        </authorList>
    </citation>
    <scope>NUCLEOTIDE SEQUENCE [LARGE SCALE GENOMIC DNA]</scope>
    <source>
        <strain evidence="5 6">P-25</strain>
    </source>
</reference>
<dbReference type="PANTHER" id="PTHR23407">
    <property type="entry name" value="ATPASE INHIBITOR/5-FORMYLTETRAHYDROFOLATE CYCLO-LIGASE"/>
    <property type="match status" value="1"/>
</dbReference>
<protein>
    <recommendedName>
        <fullName evidence="4">5-formyltetrahydrofolate cyclo-ligase</fullName>
        <ecNumber evidence="4">6.3.3.2</ecNumber>
    </recommendedName>
</protein>
<comment type="caution">
    <text evidence="5">The sequence shown here is derived from an EMBL/GenBank/DDBJ whole genome shotgun (WGS) entry which is preliminary data.</text>
</comment>
<dbReference type="PANTHER" id="PTHR23407:SF1">
    <property type="entry name" value="5-FORMYLTETRAHYDROFOLATE CYCLO-LIGASE"/>
    <property type="match status" value="1"/>
</dbReference>
<dbReference type="InterPro" id="IPR002698">
    <property type="entry name" value="FTHF_cligase"/>
</dbReference>
<accession>A0ABW9JGK3</accession>
<dbReference type="Gene3D" id="3.40.50.10420">
    <property type="entry name" value="NagB/RpiA/CoA transferase-like"/>
    <property type="match status" value="1"/>
</dbReference>
<dbReference type="InterPro" id="IPR024185">
    <property type="entry name" value="FTHF_cligase-like_sf"/>
</dbReference>
<keyword evidence="6" id="KW-1185">Reference proteome</keyword>